<organism evidence="1 2">
    <name type="scientific">Clonostachys chloroleuca</name>
    <dbReference type="NCBI Taxonomy" id="1926264"/>
    <lineage>
        <taxon>Eukaryota</taxon>
        <taxon>Fungi</taxon>
        <taxon>Dikarya</taxon>
        <taxon>Ascomycota</taxon>
        <taxon>Pezizomycotina</taxon>
        <taxon>Sordariomycetes</taxon>
        <taxon>Hypocreomycetidae</taxon>
        <taxon>Hypocreales</taxon>
        <taxon>Bionectriaceae</taxon>
        <taxon>Clonostachys</taxon>
    </lineage>
</organism>
<gene>
    <name evidence="1" type="ORF">CCHLO57077_00000776</name>
</gene>
<dbReference type="AlphaFoldDB" id="A0AA35MCJ2"/>
<proteinExistence type="predicted"/>
<keyword evidence="2" id="KW-1185">Reference proteome</keyword>
<name>A0AA35MCJ2_9HYPO</name>
<reference evidence="1" key="1">
    <citation type="submission" date="2023-01" db="EMBL/GenBank/DDBJ databases">
        <authorList>
            <person name="Piombo E."/>
        </authorList>
    </citation>
    <scope>NUCLEOTIDE SEQUENCE</scope>
</reference>
<protein>
    <submittedName>
        <fullName evidence="1">Uncharacterized protein</fullName>
    </submittedName>
</protein>
<accession>A0AA35MCJ2</accession>
<dbReference type="EMBL" id="CABFNP030001245">
    <property type="protein sequence ID" value="CAI6093711.1"/>
    <property type="molecule type" value="Genomic_DNA"/>
</dbReference>
<evidence type="ECO:0000313" key="1">
    <source>
        <dbReference type="EMBL" id="CAI6093711.1"/>
    </source>
</evidence>
<dbReference type="Proteomes" id="UP001160390">
    <property type="component" value="Unassembled WGS sequence"/>
</dbReference>
<comment type="caution">
    <text evidence="1">The sequence shown here is derived from an EMBL/GenBank/DDBJ whole genome shotgun (WGS) entry which is preliminary data.</text>
</comment>
<sequence>MNSIRDTDDYDGNGNGYKFIQSLRASQNQNHVESYILFVSVIYVGCYGIRESAVSVFGDV</sequence>
<evidence type="ECO:0000313" key="2">
    <source>
        <dbReference type="Proteomes" id="UP001160390"/>
    </source>
</evidence>